<reference evidence="1 2" key="1">
    <citation type="journal article" date="2012" name="Genome Biol.">
        <title>Genome and low-iron response of an oceanic diatom adapted to chronic iron limitation.</title>
        <authorList>
            <person name="Lommer M."/>
            <person name="Specht M."/>
            <person name="Roy A.S."/>
            <person name="Kraemer L."/>
            <person name="Andreson R."/>
            <person name="Gutowska M.A."/>
            <person name="Wolf J."/>
            <person name="Bergner S.V."/>
            <person name="Schilhabel M.B."/>
            <person name="Klostermeier U.C."/>
            <person name="Beiko R.G."/>
            <person name="Rosenstiel P."/>
            <person name="Hippler M."/>
            <person name="Laroche J."/>
        </authorList>
    </citation>
    <scope>NUCLEOTIDE SEQUENCE [LARGE SCALE GENOMIC DNA]</scope>
    <source>
        <strain evidence="1 2">CCMP1005</strain>
    </source>
</reference>
<dbReference type="EMBL" id="AGNL01009476">
    <property type="protein sequence ID" value="EJK69843.1"/>
    <property type="molecule type" value="Genomic_DNA"/>
</dbReference>
<name>K0STX9_THAOC</name>
<dbReference type="OrthoDB" id="432970at2759"/>
<sequence length="248" mass="28917">MGDPDTRACFRCSKEFEKNFFAKRQWKSENPTCRSCANDAVKFEQQHTTKVCTQCNKDREKDQFPKKQWKRDHPICRLCFELTKVSDEDNRACHECKRVLPRSEYNFHQWGRGDEALCHNCRAVFDKRFMETINSDRDLKLVDQPDGITLCEHGNERCEVCMVDFTLPNMFARKRAELGRDLTDKENEEVSQTFFKGINMPSNKKICIMDGMACCPRSGRKMSCPCNEVTYCSRSSFNSAARFLHAPL</sequence>
<protein>
    <submittedName>
        <fullName evidence="1">Uncharacterized protein</fullName>
    </submittedName>
</protein>
<evidence type="ECO:0000313" key="1">
    <source>
        <dbReference type="EMBL" id="EJK69843.1"/>
    </source>
</evidence>
<gene>
    <name evidence="1" type="ORF">THAOC_08860</name>
</gene>
<dbReference type="Proteomes" id="UP000266841">
    <property type="component" value="Unassembled WGS sequence"/>
</dbReference>
<dbReference type="AlphaFoldDB" id="K0STX9"/>
<evidence type="ECO:0000313" key="2">
    <source>
        <dbReference type="Proteomes" id="UP000266841"/>
    </source>
</evidence>
<comment type="caution">
    <text evidence="1">The sequence shown here is derived from an EMBL/GenBank/DDBJ whole genome shotgun (WGS) entry which is preliminary data.</text>
</comment>
<proteinExistence type="predicted"/>
<organism evidence="1 2">
    <name type="scientific">Thalassiosira oceanica</name>
    <name type="common">Marine diatom</name>
    <dbReference type="NCBI Taxonomy" id="159749"/>
    <lineage>
        <taxon>Eukaryota</taxon>
        <taxon>Sar</taxon>
        <taxon>Stramenopiles</taxon>
        <taxon>Ochrophyta</taxon>
        <taxon>Bacillariophyta</taxon>
        <taxon>Coscinodiscophyceae</taxon>
        <taxon>Thalassiosirophycidae</taxon>
        <taxon>Thalassiosirales</taxon>
        <taxon>Thalassiosiraceae</taxon>
        <taxon>Thalassiosira</taxon>
    </lineage>
</organism>
<keyword evidence="2" id="KW-1185">Reference proteome</keyword>
<accession>K0STX9</accession>